<evidence type="ECO:0000313" key="2">
    <source>
        <dbReference type="EMBL" id="SUS06764.1"/>
    </source>
</evidence>
<organism evidence="2">
    <name type="scientific">metagenome</name>
    <dbReference type="NCBI Taxonomy" id="256318"/>
    <lineage>
        <taxon>unclassified sequences</taxon>
        <taxon>metagenomes</taxon>
    </lineage>
</organism>
<keyword evidence="1" id="KW-0812">Transmembrane</keyword>
<protein>
    <submittedName>
        <fullName evidence="2">Uncharacterized protein</fullName>
    </submittedName>
</protein>
<feature type="transmembrane region" description="Helical" evidence="1">
    <location>
        <begin position="235"/>
        <end position="257"/>
    </location>
</feature>
<sequence>MPPEAVVDAKPAALAAPVAPAAAPAISGYIDAAKGLKVSGWAWNRADPAAVLEIEIRRDGEVAGRGRADKFRADLEKAGVGDGRHAFEVMLETPIAPGEGHAIEVFALCPGLATPAPLINRTAEVLGRERGEAAAMPADLRQWMDQVAGVQRSFEATLRSVIDDVRAAEARATSGQAAELRTLTAAVDSLHGAVGEIAHQLRGLEVFQARFDGIAAALEQADAHRLQAAPTDQRLVAAVAGVAALSLLSLVMGIWAIL</sequence>
<keyword evidence="1" id="KW-0472">Membrane</keyword>
<reference evidence="2" key="1">
    <citation type="submission" date="2018-07" db="EMBL/GenBank/DDBJ databases">
        <authorList>
            <person name="Quirk P.G."/>
            <person name="Krulwich T.A."/>
        </authorList>
    </citation>
    <scope>NUCLEOTIDE SEQUENCE</scope>
</reference>
<dbReference type="AlphaFoldDB" id="A0A380TGI3"/>
<name>A0A380TGI3_9ZZZZ</name>
<proteinExistence type="predicted"/>
<evidence type="ECO:0000256" key="1">
    <source>
        <dbReference type="SAM" id="Phobius"/>
    </source>
</evidence>
<dbReference type="EMBL" id="UIDG01000250">
    <property type="protein sequence ID" value="SUS06764.1"/>
    <property type="molecule type" value="Genomic_DNA"/>
</dbReference>
<accession>A0A380TGI3</accession>
<keyword evidence="1" id="KW-1133">Transmembrane helix</keyword>
<gene>
    <name evidence="2" type="ORF">DF3PB_3230003</name>
</gene>